<protein>
    <submittedName>
        <fullName evidence="2">Uncharacterized protein</fullName>
    </submittedName>
</protein>
<feature type="compositionally biased region" description="Low complexity" evidence="1">
    <location>
        <begin position="521"/>
        <end position="543"/>
    </location>
</feature>
<keyword evidence="3" id="KW-1185">Reference proteome</keyword>
<dbReference type="Proteomes" id="UP000019462">
    <property type="component" value="Unassembled WGS sequence"/>
</dbReference>
<feature type="compositionally biased region" description="Acidic residues" evidence="1">
    <location>
        <begin position="506"/>
        <end position="516"/>
    </location>
</feature>
<feature type="compositionally biased region" description="Basic and acidic residues" evidence="1">
    <location>
        <begin position="430"/>
        <end position="445"/>
    </location>
</feature>
<feature type="compositionally biased region" description="Basic and acidic residues" evidence="1">
    <location>
        <begin position="547"/>
        <end position="561"/>
    </location>
</feature>
<feature type="region of interest" description="Disordered" evidence="1">
    <location>
        <begin position="392"/>
        <end position="643"/>
    </location>
</feature>
<feature type="compositionally biased region" description="Low complexity" evidence="1">
    <location>
        <begin position="612"/>
        <end position="622"/>
    </location>
</feature>
<dbReference type="HOGENOM" id="CLU_021162_0_0_1"/>
<feature type="compositionally biased region" description="Polar residues" evidence="1">
    <location>
        <begin position="623"/>
        <end position="636"/>
    </location>
</feature>
<proteinExistence type="predicted"/>
<feature type="compositionally biased region" description="Basic and acidic residues" evidence="1">
    <location>
        <begin position="399"/>
        <end position="415"/>
    </location>
</feature>
<comment type="caution">
    <text evidence="2">The sequence shown here is derived from an EMBL/GenBank/DDBJ whole genome shotgun (WGS) entry which is preliminary data.</text>
</comment>
<name>W3VRV8_MOEAP</name>
<feature type="compositionally biased region" description="Low complexity" evidence="1">
    <location>
        <begin position="76"/>
        <end position="85"/>
    </location>
</feature>
<organism evidence="2 3">
    <name type="scientific">Moesziomyces aphidis</name>
    <name type="common">Pseudozyma aphidis</name>
    <dbReference type="NCBI Taxonomy" id="84754"/>
    <lineage>
        <taxon>Eukaryota</taxon>
        <taxon>Fungi</taxon>
        <taxon>Dikarya</taxon>
        <taxon>Basidiomycota</taxon>
        <taxon>Ustilaginomycotina</taxon>
        <taxon>Ustilaginomycetes</taxon>
        <taxon>Ustilaginales</taxon>
        <taxon>Ustilaginaceae</taxon>
        <taxon>Moesziomyces</taxon>
    </lineage>
</organism>
<gene>
    <name evidence="2" type="ORF">PaG_01516</name>
</gene>
<evidence type="ECO:0000313" key="2">
    <source>
        <dbReference type="EMBL" id="ETS64269.1"/>
    </source>
</evidence>
<evidence type="ECO:0000256" key="1">
    <source>
        <dbReference type="SAM" id="MobiDB-lite"/>
    </source>
</evidence>
<feature type="compositionally biased region" description="Low complexity" evidence="1">
    <location>
        <begin position="572"/>
        <end position="584"/>
    </location>
</feature>
<reference evidence="2 3" key="1">
    <citation type="journal article" date="2014" name="Genome Announc.">
        <title>Genome sequence of the basidiomycetous fungus Pseudozyma aphidis DSM70725, an efficient producer of biosurfactant mannosylerythritol lipids.</title>
        <authorList>
            <person name="Lorenz S."/>
            <person name="Guenther M."/>
            <person name="Grumaz C."/>
            <person name="Rupp S."/>
            <person name="Zibek S."/>
            <person name="Sohn K."/>
        </authorList>
    </citation>
    <scope>NUCLEOTIDE SEQUENCE [LARGE SCALE GENOMIC DNA]</scope>
    <source>
        <strain evidence="3">ATCC 32657 / CBS 517.83 / DSM 70725 / JCM 10318 / NBRC 10182 / NRRL Y-7954 / St-0401</strain>
    </source>
</reference>
<sequence length="643" mass="68047">MDGWMSTAMVVRGCGAPSIPALIPSGSTGADGIGAMLPSLIPQPASRIPHALGTQPARIDAPRSAPGNAHSKSGNAARRSSDAAAVAASVDPRSCVTALERTTVSDRIADCNYTSSGPSTSGSSAHGHAARLCTRKDCRSSHGTTIDLLRTMAMSSDAGHVDLLEWSQELDHFLLQLPFRPLRIAQSVVLYKLAYSTRHSQLGLLVLDCDTCAAYYEGVSLRTLERRSHLGSPPSSSSDPNPNARLADLAAAIHDALDATLSGLQATIELECTRFSCSVAIQAAAGSASSARQLKTSFDLDPLSHAAHATLLSTHLVRPLLSLAAAIAHAPSQDQVTSIASEHNRAIQRMISARSLKLIQATALAHAGKPSQLLQLQADGDEDDLVQDVDRPAASSKRIKNDPTAHHGLDGHHDMLFFGPPGFKPPRSPDGVHDHARASKHERDAPFSSDAQSHEDDGDVTLSATDIVRPTAAQRPRRQPSSSPSNAVVAAGSIPRIKTERPMEASDSDTSQEEESLPVKRPLLARASPAPPSSSDQAQLAAPITSERGDIDVNARETRTEEDQEILPPATPSASAFAPTPSQSVSPTRNAARDEQLRRRQQIANIKRGNEDPASAASDPAAQSTTTRLGAKQPQSSRKRSRF</sequence>
<feature type="compositionally biased region" description="Low complexity" evidence="1">
    <location>
        <begin position="469"/>
        <end position="485"/>
    </location>
</feature>
<dbReference type="EMBL" id="AWNI01000007">
    <property type="protein sequence ID" value="ETS64269.1"/>
    <property type="molecule type" value="Genomic_DNA"/>
</dbReference>
<dbReference type="AlphaFoldDB" id="W3VRV8"/>
<dbReference type="OrthoDB" id="2556457at2759"/>
<feature type="region of interest" description="Disordered" evidence="1">
    <location>
        <begin position="57"/>
        <end position="85"/>
    </location>
</feature>
<accession>W3VRV8</accession>
<evidence type="ECO:0000313" key="3">
    <source>
        <dbReference type="Proteomes" id="UP000019462"/>
    </source>
</evidence>